<name>A0A9P6E9Y2_9AGAR</name>
<evidence type="ECO:0000256" key="5">
    <source>
        <dbReference type="SAM" id="MobiDB-lite"/>
    </source>
</evidence>
<organism evidence="7 8">
    <name type="scientific">Crepidotus variabilis</name>
    <dbReference type="NCBI Taxonomy" id="179855"/>
    <lineage>
        <taxon>Eukaryota</taxon>
        <taxon>Fungi</taxon>
        <taxon>Dikarya</taxon>
        <taxon>Basidiomycota</taxon>
        <taxon>Agaricomycotina</taxon>
        <taxon>Agaricomycetes</taxon>
        <taxon>Agaricomycetidae</taxon>
        <taxon>Agaricales</taxon>
        <taxon>Agaricineae</taxon>
        <taxon>Crepidotaceae</taxon>
        <taxon>Crepidotus</taxon>
    </lineage>
</organism>
<feature type="region of interest" description="Disordered" evidence="5">
    <location>
        <begin position="420"/>
        <end position="504"/>
    </location>
</feature>
<proteinExistence type="predicted"/>
<dbReference type="Proteomes" id="UP000807306">
    <property type="component" value="Unassembled WGS sequence"/>
</dbReference>
<keyword evidence="8" id="KW-1185">Reference proteome</keyword>
<evidence type="ECO:0000256" key="1">
    <source>
        <dbReference type="ARBA" id="ARBA00022723"/>
    </source>
</evidence>
<dbReference type="OrthoDB" id="341421at2759"/>
<dbReference type="EMBL" id="MU157883">
    <property type="protein sequence ID" value="KAF9525473.1"/>
    <property type="molecule type" value="Genomic_DNA"/>
</dbReference>
<sequence>MSLQYNPEKPQIYAPLYKLDKCSLCQKTDAKLRWCSSCGEILYCSTECQKDDWKRHKPECGQTDRIELGTFYPLIAGVMQSCRLHNDACQHPALLHKILSSPNPGSYENIVSLPNGTTARLVLLGDRIDQTEMASPKWWPTALSPKVRSKLMRHIVAEGLLLPTVLATTLALVEEMYTTTTVPASQKAEWQFTGRRRGTCTRVTGQDRLCYYNVNTNEFLMGQDPTDHYWIYFTTLDGHEYFLDCGMFTFNFSSIVNVSKHPTLALPPLEYIPCLFYGKDLSKVLPTTTGQVGWSPDQRFSILRHEELAYFIKKREEYCRCHDMPVLLEWLDKIAGRSCTSWEREMFLTFFENSSIAIRLNMKNRTYLKFPKDLQFGFELDPNESLDVNGEDPEGQDLEKYLKKWTRRLNKGQISGEQWNKAFRRWTEKPHDERMRMSGMTERDRKGKAKQHGSSYGTSETTKQPEEAQKISESNSGGPTGYSAKGKAKESNGPDQAMLDPMQALGAMMAEHDFMNAKAYINDKQAGEWRTAL</sequence>
<comment type="caution">
    <text evidence="7">The sequence shown here is derived from an EMBL/GenBank/DDBJ whole genome shotgun (WGS) entry which is preliminary data.</text>
</comment>
<evidence type="ECO:0000256" key="3">
    <source>
        <dbReference type="ARBA" id="ARBA00022833"/>
    </source>
</evidence>
<accession>A0A9P6E9Y2</accession>
<feature type="compositionally biased region" description="Basic and acidic residues" evidence="5">
    <location>
        <begin position="425"/>
        <end position="445"/>
    </location>
</feature>
<dbReference type="PROSITE" id="PS50865">
    <property type="entry name" value="ZF_MYND_2"/>
    <property type="match status" value="1"/>
</dbReference>
<dbReference type="SUPFAM" id="SSF144232">
    <property type="entry name" value="HIT/MYND zinc finger-like"/>
    <property type="match status" value="1"/>
</dbReference>
<keyword evidence="3" id="KW-0862">Zinc</keyword>
<evidence type="ECO:0000259" key="6">
    <source>
        <dbReference type="PROSITE" id="PS50865"/>
    </source>
</evidence>
<dbReference type="InterPro" id="IPR002893">
    <property type="entry name" value="Znf_MYND"/>
</dbReference>
<evidence type="ECO:0000313" key="8">
    <source>
        <dbReference type="Proteomes" id="UP000807306"/>
    </source>
</evidence>
<feature type="compositionally biased region" description="Polar residues" evidence="5">
    <location>
        <begin position="452"/>
        <end position="462"/>
    </location>
</feature>
<feature type="domain" description="MYND-type" evidence="6">
    <location>
        <begin position="22"/>
        <end position="60"/>
    </location>
</feature>
<dbReference type="PROSITE" id="PS01360">
    <property type="entry name" value="ZF_MYND_1"/>
    <property type="match status" value="1"/>
</dbReference>
<dbReference type="Pfam" id="PF01753">
    <property type="entry name" value="zf-MYND"/>
    <property type="match status" value="1"/>
</dbReference>
<dbReference type="GO" id="GO:0008270">
    <property type="term" value="F:zinc ion binding"/>
    <property type="evidence" value="ECO:0007669"/>
    <property type="project" value="UniProtKB-KW"/>
</dbReference>
<reference evidence="7" key="1">
    <citation type="submission" date="2020-11" db="EMBL/GenBank/DDBJ databases">
        <authorList>
            <consortium name="DOE Joint Genome Institute"/>
            <person name="Ahrendt S."/>
            <person name="Riley R."/>
            <person name="Andreopoulos W."/>
            <person name="Labutti K."/>
            <person name="Pangilinan J."/>
            <person name="Ruiz-Duenas F.J."/>
            <person name="Barrasa J.M."/>
            <person name="Sanchez-Garcia M."/>
            <person name="Camarero S."/>
            <person name="Miyauchi S."/>
            <person name="Serrano A."/>
            <person name="Linde D."/>
            <person name="Babiker R."/>
            <person name="Drula E."/>
            <person name="Ayuso-Fernandez I."/>
            <person name="Pacheco R."/>
            <person name="Padilla G."/>
            <person name="Ferreira P."/>
            <person name="Barriuso J."/>
            <person name="Kellner H."/>
            <person name="Castanera R."/>
            <person name="Alfaro M."/>
            <person name="Ramirez L."/>
            <person name="Pisabarro A.G."/>
            <person name="Kuo A."/>
            <person name="Tritt A."/>
            <person name="Lipzen A."/>
            <person name="He G."/>
            <person name="Yan M."/>
            <person name="Ng V."/>
            <person name="Cullen D."/>
            <person name="Martin F."/>
            <person name="Rosso M.-N."/>
            <person name="Henrissat B."/>
            <person name="Hibbett D."/>
            <person name="Martinez A.T."/>
            <person name="Grigoriev I.V."/>
        </authorList>
    </citation>
    <scope>NUCLEOTIDE SEQUENCE</scope>
    <source>
        <strain evidence="7">CBS 506.95</strain>
    </source>
</reference>
<evidence type="ECO:0000256" key="2">
    <source>
        <dbReference type="ARBA" id="ARBA00022771"/>
    </source>
</evidence>
<protein>
    <recommendedName>
        <fullName evidence="6">MYND-type domain-containing protein</fullName>
    </recommendedName>
</protein>
<keyword evidence="1" id="KW-0479">Metal-binding</keyword>
<evidence type="ECO:0000313" key="7">
    <source>
        <dbReference type="EMBL" id="KAF9525473.1"/>
    </source>
</evidence>
<dbReference type="AlphaFoldDB" id="A0A9P6E9Y2"/>
<dbReference type="Gene3D" id="6.10.140.2220">
    <property type="match status" value="1"/>
</dbReference>
<gene>
    <name evidence="7" type="ORF">CPB83DRAFT_909085</name>
</gene>
<keyword evidence="2 4" id="KW-0863">Zinc-finger</keyword>
<evidence type="ECO:0000256" key="4">
    <source>
        <dbReference type="PROSITE-ProRule" id="PRU00134"/>
    </source>
</evidence>